<proteinExistence type="predicted"/>
<evidence type="ECO:0000313" key="4">
    <source>
        <dbReference type="EMBL" id="SHK80794.1"/>
    </source>
</evidence>
<name>A0A1M6VHH5_9RHOB</name>
<keyword evidence="5" id="KW-1185">Reference proteome</keyword>
<dbReference type="PANTHER" id="PTHR30570:SF1">
    <property type="entry name" value="PHOSPHATE-BINDING PROTEIN PSTS"/>
    <property type="match status" value="1"/>
</dbReference>
<gene>
    <name evidence="4" type="ORF">SAMN05444414_101306</name>
</gene>
<evidence type="ECO:0000256" key="1">
    <source>
        <dbReference type="ARBA" id="ARBA00022729"/>
    </source>
</evidence>
<dbReference type="AlphaFoldDB" id="A0A1M6VHH5"/>
<dbReference type="EMBL" id="FRBN01000001">
    <property type="protein sequence ID" value="SHK80794.1"/>
    <property type="molecule type" value="Genomic_DNA"/>
</dbReference>
<dbReference type="PANTHER" id="PTHR30570">
    <property type="entry name" value="PERIPLASMIC PHOSPHATE BINDING COMPONENT OF PHOSPHATE ABC TRANSPORTER"/>
    <property type="match status" value="1"/>
</dbReference>
<organism evidence="4 5">
    <name type="scientific">Roseovarius marisflavi</name>
    <dbReference type="NCBI Taxonomy" id="1054996"/>
    <lineage>
        <taxon>Bacteria</taxon>
        <taxon>Pseudomonadati</taxon>
        <taxon>Pseudomonadota</taxon>
        <taxon>Alphaproteobacteria</taxon>
        <taxon>Rhodobacterales</taxon>
        <taxon>Roseobacteraceae</taxon>
        <taxon>Roseovarius</taxon>
    </lineage>
</organism>
<sequence length="350" mass="37541">MSLFKLTVSTLALSAMAVGAAQARDEIRIVGSSTVFPYTQAVAEQFANVTGAPSPIVESTGTGGGMKIFCAGIGEAHPDLTGASRAMKASEYKLCQDNGVTDITEAMIGYDGLSIAISRDATNDWDLSLEQVFLALAAEIPGEGGWIANPNKTWADVDASLPAVEILAYGPPPTSGTRDAFVELAMHAGCEATPFMKALKDADKDAYKATVKDNCSRMRQDGPFVEAGENDNLIVQRLNADEHAMGIFGYSFLYENMDTLKPVKIAGVSPSAETIGDFSYPISRPLFFYTKNAHRGVIPNFQEFIEEYMSDDAMEPGGYLSERGMVALPDDLRAETQDAVIEGKTMAPKE</sequence>
<dbReference type="Proteomes" id="UP000184191">
    <property type="component" value="Unassembled WGS sequence"/>
</dbReference>
<reference evidence="5" key="1">
    <citation type="submission" date="2016-11" db="EMBL/GenBank/DDBJ databases">
        <authorList>
            <person name="Varghese N."/>
            <person name="Submissions S."/>
        </authorList>
    </citation>
    <scope>NUCLEOTIDE SEQUENCE [LARGE SCALE GENOMIC DNA]</scope>
    <source>
        <strain evidence="5">DSM 29327</strain>
    </source>
</reference>
<keyword evidence="1 2" id="KW-0732">Signal</keyword>
<feature type="domain" description="PBP" evidence="3">
    <location>
        <begin position="19"/>
        <end position="311"/>
    </location>
</feature>
<evidence type="ECO:0000256" key="2">
    <source>
        <dbReference type="SAM" id="SignalP"/>
    </source>
</evidence>
<dbReference type="Gene3D" id="3.40.190.10">
    <property type="entry name" value="Periplasmic binding protein-like II"/>
    <property type="match status" value="2"/>
</dbReference>
<dbReference type="RefSeq" id="WP_073194214.1">
    <property type="nucleotide sequence ID" value="NZ_FRBN01000001.1"/>
</dbReference>
<dbReference type="STRING" id="1054996.SAMN05444414_101306"/>
<dbReference type="OrthoDB" id="9790048at2"/>
<evidence type="ECO:0000313" key="5">
    <source>
        <dbReference type="Proteomes" id="UP000184191"/>
    </source>
</evidence>
<dbReference type="SUPFAM" id="SSF53850">
    <property type="entry name" value="Periplasmic binding protein-like II"/>
    <property type="match status" value="1"/>
</dbReference>
<accession>A0A1M6VHH5</accession>
<feature type="chain" id="PRO_5012070721" evidence="2">
    <location>
        <begin position="24"/>
        <end position="350"/>
    </location>
</feature>
<dbReference type="InterPro" id="IPR050811">
    <property type="entry name" value="Phosphate_ABC_transporter"/>
</dbReference>
<protein>
    <submittedName>
        <fullName evidence="4">Phosphate ABC transporter substrate-binding protein, PhoT family</fullName>
    </submittedName>
</protein>
<evidence type="ECO:0000259" key="3">
    <source>
        <dbReference type="Pfam" id="PF12849"/>
    </source>
</evidence>
<dbReference type="InterPro" id="IPR024370">
    <property type="entry name" value="PBP_domain"/>
</dbReference>
<dbReference type="Pfam" id="PF12849">
    <property type="entry name" value="PBP_like_2"/>
    <property type="match status" value="1"/>
</dbReference>
<feature type="signal peptide" evidence="2">
    <location>
        <begin position="1"/>
        <end position="23"/>
    </location>
</feature>